<dbReference type="Gene3D" id="3.90.79.10">
    <property type="entry name" value="Nucleoside Triphosphate Pyrophosphohydrolase"/>
    <property type="match status" value="1"/>
</dbReference>
<dbReference type="GO" id="GO:0003735">
    <property type="term" value="F:structural constituent of ribosome"/>
    <property type="evidence" value="ECO:0000318"/>
    <property type="project" value="GO_Central"/>
</dbReference>
<dbReference type="FunCoup" id="D8SNA2">
    <property type="interactions" value="1388"/>
</dbReference>
<dbReference type="STRING" id="88036.D8SNA2"/>
<dbReference type="GO" id="GO:0005762">
    <property type="term" value="C:mitochondrial large ribosomal subunit"/>
    <property type="evidence" value="ECO:0000318"/>
    <property type="project" value="GO_Central"/>
</dbReference>
<reference evidence="1 2" key="1">
    <citation type="journal article" date="2011" name="Science">
        <title>The Selaginella genome identifies genetic changes associated with the evolution of vascular plants.</title>
        <authorList>
            <person name="Banks J.A."/>
            <person name="Nishiyama T."/>
            <person name="Hasebe M."/>
            <person name="Bowman J.L."/>
            <person name="Gribskov M."/>
            <person name="dePamphilis C."/>
            <person name="Albert V.A."/>
            <person name="Aono N."/>
            <person name="Aoyama T."/>
            <person name="Ambrose B.A."/>
            <person name="Ashton N.W."/>
            <person name="Axtell M.J."/>
            <person name="Barker E."/>
            <person name="Barker M.S."/>
            <person name="Bennetzen J.L."/>
            <person name="Bonawitz N.D."/>
            <person name="Chapple C."/>
            <person name="Cheng C."/>
            <person name="Correa L.G."/>
            <person name="Dacre M."/>
            <person name="DeBarry J."/>
            <person name="Dreyer I."/>
            <person name="Elias M."/>
            <person name="Engstrom E.M."/>
            <person name="Estelle M."/>
            <person name="Feng L."/>
            <person name="Finet C."/>
            <person name="Floyd S.K."/>
            <person name="Frommer W.B."/>
            <person name="Fujita T."/>
            <person name="Gramzow L."/>
            <person name="Gutensohn M."/>
            <person name="Harholt J."/>
            <person name="Hattori M."/>
            <person name="Heyl A."/>
            <person name="Hirai T."/>
            <person name="Hiwatashi Y."/>
            <person name="Ishikawa M."/>
            <person name="Iwata M."/>
            <person name="Karol K.G."/>
            <person name="Koehler B."/>
            <person name="Kolukisaoglu U."/>
            <person name="Kubo M."/>
            <person name="Kurata T."/>
            <person name="Lalonde S."/>
            <person name="Li K."/>
            <person name="Li Y."/>
            <person name="Litt A."/>
            <person name="Lyons E."/>
            <person name="Manning G."/>
            <person name="Maruyama T."/>
            <person name="Michael T.P."/>
            <person name="Mikami K."/>
            <person name="Miyazaki S."/>
            <person name="Morinaga S."/>
            <person name="Murata T."/>
            <person name="Mueller-Roeber B."/>
            <person name="Nelson D.R."/>
            <person name="Obara M."/>
            <person name="Oguri Y."/>
            <person name="Olmstead R.G."/>
            <person name="Onodera N."/>
            <person name="Petersen B.L."/>
            <person name="Pils B."/>
            <person name="Prigge M."/>
            <person name="Rensing S.A."/>
            <person name="Riano-Pachon D.M."/>
            <person name="Roberts A.W."/>
            <person name="Sato Y."/>
            <person name="Scheller H.V."/>
            <person name="Schulz B."/>
            <person name="Schulz C."/>
            <person name="Shakirov E.V."/>
            <person name="Shibagaki N."/>
            <person name="Shinohara N."/>
            <person name="Shippen D.E."/>
            <person name="Soerensen I."/>
            <person name="Sotooka R."/>
            <person name="Sugimoto N."/>
            <person name="Sugita M."/>
            <person name="Sumikawa N."/>
            <person name="Tanurdzic M."/>
            <person name="Theissen G."/>
            <person name="Ulvskov P."/>
            <person name="Wakazuki S."/>
            <person name="Weng J.K."/>
            <person name="Willats W.W."/>
            <person name="Wipf D."/>
            <person name="Wolf P.G."/>
            <person name="Yang L."/>
            <person name="Zimmer A.D."/>
            <person name="Zhu Q."/>
            <person name="Mitros T."/>
            <person name="Hellsten U."/>
            <person name="Loque D."/>
            <person name="Otillar R."/>
            <person name="Salamov A."/>
            <person name="Schmutz J."/>
            <person name="Shapiro H."/>
            <person name="Lindquist E."/>
            <person name="Lucas S."/>
            <person name="Rokhsar D."/>
            <person name="Grigoriev I.V."/>
        </authorList>
    </citation>
    <scope>NUCLEOTIDE SEQUENCE [LARGE SCALE GENOMIC DNA]</scope>
</reference>
<evidence type="ECO:0008006" key="3">
    <source>
        <dbReference type="Google" id="ProtNLM"/>
    </source>
</evidence>
<gene>
    <name evidence="1" type="ORF">SELMODRAFT_446047</name>
</gene>
<sequence length="214" mass="24406">MLGVARGKSRYRLYSSVAASKPIVAAAVLERLPLYPRPPHPTVASFRELSKKWKQIIGEVDILEQTLDDMKGRAAPAASDQAKVAPVQSTDRKSLQRLLDQRLYLIVRGNSPYKGQKEWHFPEKKYVDEMNLRKCAESALETFLGDLSDVYFAGKAPGGHLDCPDFQRFYYRSHFVASKEVAASKDYAWVSRDELGEYFDETQLELLKRMLPNF</sequence>
<dbReference type="OrthoDB" id="414075at2759"/>
<dbReference type="Proteomes" id="UP000001514">
    <property type="component" value="Unassembled WGS sequence"/>
</dbReference>
<dbReference type="KEGG" id="smo:SELMODRAFT_446047"/>
<dbReference type="InterPro" id="IPR033650">
    <property type="entry name" value="Ribosomal_mL46_NUDIX"/>
</dbReference>
<dbReference type="HOGENOM" id="CLU_1491490_0_0_1"/>
<dbReference type="eggNOG" id="KOG4548">
    <property type="taxonomic scope" value="Eukaryota"/>
</dbReference>
<keyword evidence="2" id="KW-1185">Reference proteome</keyword>
<evidence type="ECO:0000313" key="2">
    <source>
        <dbReference type="Proteomes" id="UP000001514"/>
    </source>
</evidence>
<protein>
    <recommendedName>
        <fullName evidence="3">Ribosomal protein L46 N-terminal domain-containing protein</fullName>
    </recommendedName>
</protein>
<dbReference type="OMA" id="FMGVRGF"/>
<dbReference type="InParanoid" id="D8SNA2"/>
<accession>D8SNA2</accession>
<proteinExistence type="predicted"/>
<organism evidence="2">
    <name type="scientific">Selaginella moellendorffii</name>
    <name type="common">Spikemoss</name>
    <dbReference type="NCBI Taxonomy" id="88036"/>
    <lineage>
        <taxon>Eukaryota</taxon>
        <taxon>Viridiplantae</taxon>
        <taxon>Streptophyta</taxon>
        <taxon>Embryophyta</taxon>
        <taxon>Tracheophyta</taxon>
        <taxon>Lycopodiopsida</taxon>
        <taxon>Selaginellales</taxon>
        <taxon>Selaginellaceae</taxon>
        <taxon>Selaginella</taxon>
    </lineage>
</organism>
<dbReference type="PANTHER" id="PTHR13124">
    <property type="entry name" value="39S RIBOSOMAL PROTEIN L46, MITOCHONDRIAL PRECURSOR-RELATED"/>
    <property type="match status" value="1"/>
</dbReference>
<dbReference type="EMBL" id="GL377629">
    <property type="protein sequence ID" value="EFJ14035.1"/>
    <property type="molecule type" value="Genomic_DNA"/>
</dbReference>
<evidence type="ECO:0000313" key="1">
    <source>
        <dbReference type="EMBL" id="EFJ14035.1"/>
    </source>
</evidence>
<dbReference type="PANTHER" id="PTHR13124:SF12">
    <property type="entry name" value="LARGE RIBOSOMAL SUBUNIT PROTEIN ML46"/>
    <property type="match status" value="1"/>
</dbReference>
<dbReference type="InterPro" id="IPR040008">
    <property type="entry name" value="Ribosomal_mL46"/>
</dbReference>
<dbReference type="CDD" id="cd04661">
    <property type="entry name" value="NUDIX_MRP_L46"/>
    <property type="match status" value="1"/>
</dbReference>
<name>D8SNA2_SELML</name>
<dbReference type="AlphaFoldDB" id="D8SNA2"/>
<dbReference type="Gramene" id="EFJ14035">
    <property type="protein sequence ID" value="EFJ14035"/>
    <property type="gene ID" value="SELMODRAFT_446047"/>
</dbReference>